<sequence length="260" mass="29819">MKKKLFVQRGRVFCFPVLRYVTSFVRFYNDRKFLFIFFVRLRILCLSNDSGLIETIPNTVSLHQIRKHCQLSLPEYFEQEFGPVTSESFLTAQRNFVQSCAAYSIICYVIQVKDRHNGNILLTNEGHVIHIDYGFILSASPKNLGFETSPFKLTPEFVAVMGGLGSDMFEYYKILILQGLVAARKHMENILSIVEIMRSSSQLPCFKSGSATVSNLKNRFHLNMTEERLQLLVDNLVESSIHSLSTKLYDGFQYLTNGIL</sequence>
<keyword evidence="2 4" id="KW-0418">Kinase</keyword>
<accession>E0VU45</accession>
<evidence type="ECO:0000256" key="2">
    <source>
        <dbReference type="ARBA" id="ARBA00022777"/>
    </source>
</evidence>
<dbReference type="InterPro" id="IPR000403">
    <property type="entry name" value="PI3/4_kinase_cat_dom"/>
</dbReference>
<dbReference type="PANTHER" id="PTHR10048">
    <property type="entry name" value="PHOSPHATIDYLINOSITOL KINASE"/>
    <property type="match status" value="1"/>
</dbReference>
<dbReference type="Gene3D" id="1.10.1070.11">
    <property type="entry name" value="Phosphatidylinositol 3-/4-kinase, catalytic domain"/>
    <property type="match status" value="1"/>
</dbReference>
<evidence type="ECO:0000313" key="5">
    <source>
        <dbReference type="EnsemblMetazoa" id="PHUM445530-PA"/>
    </source>
</evidence>
<dbReference type="Pfam" id="PF00454">
    <property type="entry name" value="PI3_PI4_kinase"/>
    <property type="match status" value="1"/>
</dbReference>
<reference evidence="4" key="1">
    <citation type="submission" date="2007-04" db="EMBL/GenBank/DDBJ databases">
        <title>Annotation of Pediculus humanus corporis strain USDA.</title>
        <authorList>
            <person name="Kirkness E."/>
            <person name="Hannick L."/>
            <person name="Hass B."/>
            <person name="Bruggner R."/>
            <person name="Lawson D."/>
            <person name="Bidwell S."/>
            <person name="Joardar V."/>
            <person name="Caler E."/>
            <person name="Walenz B."/>
            <person name="Inman J."/>
            <person name="Schobel S."/>
            <person name="Galinsky K."/>
            <person name="Amedeo P."/>
            <person name="Strausberg R."/>
        </authorList>
    </citation>
    <scope>NUCLEOTIDE SEQUENCE</scope>
    <source>
        <strain evidence="4">USDA</strain>
    </source>
</reference>
<evidence type="ECO:0000259" key="3">
    <source>
        <dbReference type="PROSITE" id="PS50290"/>
    </source>
</evidence>
<dbReference type="SUPFAM" id="SSF56112">
    <property type="entry name" value="Protein kinase-like (PK-like)"/>
    <property type="match status" value="1"/>
</dbReference>
<reference evidence="4" key="2">
    <citation type="submission" date="2007-04" db="EMBL/GenBank/DDBJ databases">
        <title>The genome of the human body louse.</title>
        <authorList>
            <consortium name="The Human Body Louse Genome Consortium"/>
            <person name="Kirkness E."/>
            <person name="Walenz B."/>
            <person name="Hass B."/>
            <person name="Bruggner R."/>
            <person name="Strausberg R."/>
        </authorList>
    </citation>
    <scope>NUCLEOTIDE SEQUENCE</scope>
    <source>
        <strain evidence="4">USDA</strain>
    </source>
</reference>
<evidence type="ECO:0000313" key="6">
    <source>
        <dbReference type="Proteomes" id="UP000009046"/>
    </source>
</evidence>
<dbReference type="GeneID" id="8231208"/>
<dbReference type="InParanoid" id="E0VU45"/>
<gene>
    <name evidence="5" type="primary">8231208</name>
    <name evidence="4" type="ORF">Phum_PHUM445530</name>
</gene>
<dbReference type="PANTHER" id="PTHR10048:SF22">
    <property type="entry name" value="PHOSPHATIDYLINOSITOL 4-KINASE BETA"/>
    <property type="match status" value="1"/>
</dbReference>
<dbReference type="EMBL" id="DS235780">
    <property type="protein sequence ID" value="EEB16901.1"/>
    <property type="molecule type" value="Genomic_DNA"/>
</dbReference>
<evidence type="ECO:0000256" key="1">
    <source>
        <dbReference type="ARBA" id="ARBA00022679"/>
    </source>
</evidence>
<dbReference type="GO" id="GO:0005737">
    <property type="term" value="C:cytoplasm"/>
    <property type="evidence" value="ECO:0007669"/>
    <property type="project" value="TreeGrafter"/>
</dbReference>
<evidence type="ECO:0000313" key="4">
    <source>
        <dbReference type="EMBL" id="EEB16901.1"/>
    </source>
</evidence>
<dbReference type="AlphaFoldDB" id="E0VU45"/>
<dbReference type="EMBL" id="AAZO01005441">
    <property type="status" value="NOT_ANNOTATED_CDS"/>
    <property type="molecule type" value="Genomic_DNA"/>
</dbReference>
<organism>
    <name type="scientific">Pediculus humanus subsp. corporis</name>
    <name type="common">Body louse</name>
    <dbReference type="NCBI Taxonomy" id="121224"/>
    <lineage>
        <taxon>Eukaryota</taxon>
        <taxon>Metazoa</taxon>
        <taxon>Ecdysozoa</taxon>
        <taxon>Arthropoda</taxon>
        <taxon>Hexapoda</taxon>
        <taxon>Insecta</taxon>
        <taxon>Pterygota</taxon>
        <taxon>Neoptera</taxon>
        <taxon>Paraneoptera</taxon>
        <taxon>Psocodea</taxon>
        <taxon>Troctomorpha</taxon>
        <taxon>Phthiraptera</taxon>
        <taxon>Anoplura</taxon>
        <taxon>Pediculidae</taxon>
        <taxon>Pediculus</taxon>
    </lineage>
</organism>
<dbReference type="FunFam" id="1.10.1070.11:FF:000004">
    <property type="entry name" value="Phosphatidylinositol 4-kinase, catalytic, beta"/>
    <property type="match status" value="1"/>
</dbReference>
<protein>
    <submittedName>
        <fullName evidence="4 5">Phosphatidylinositol 4-kinase, putative</fullName>
        <ecNumber evidence="4">2.7.1.67</ecNumber>
    </submittedName>
</protein>
<dbReference type="EnsemblMetazoa" id="PHUM445530-RA">
    <property type="protein sequence ID" value="PHUM445530-PA"/>
    <property type="gene ID" value="PHUM445530"/>
</dbReference>
<dbReference type="SMART" id="SM00146">
    <property type="entry name" value="PI3Kc"/>
    <property type="match status" value="1"/>
</dbReference>
<dbReference type="GO" id="GO:0048015">
    <property type="term" value="P:phosphatidylinositol-mediated signaling"/>
    <property type="evidence" value="ECO:0007669"/>
    <property type="project" value="TreeGrafter"/>
</dbReference>
<dbReference type="eggNOG" id="KOG0903">
    <property type="taxonomic scope" value="Eukaryota"/>
</dbReference>
<dbReference type="HOGENOM" id="CLU_002446_0_1_1"/>
<dbReference type="OrthoDB" id="10264149at2759"/>
<dbReference type="VEuPathDB" id="VectorBase:PHUM445530"/>
<keyword evidence="6" id="KW-1185">Reference proteome</keyword>
<name>E0VU45_PEDHC</name>
<dbReference type="KEGG" id="phu:Phum_PHUM445530"/>
<dbReference type="EC" id="2.7.1.67" evidence="4"/>
<reference evidence="5" key="3">
    <citation type="submission" date="2020-05" db="UniProtKB">
        <authorList>
            <consortium name="EnsemblMetazoa"/>
        </authorList>
    </citation>
    <scope>IDENTIFICATION</scope>
    <source>
        <strain evidence="5">USDA</strain>
    </source>
</reference>
<feature type="domain" description="PI3K/PI4K catalytic" evidence="3">
    <location>
        <begin position="1"/>
        <end position="245"/>
    </location>
</feature>
<keyword evidence="1 4" id="KW-0808">Transferase</keyword>
<dbReference type="PROSITE" id="PS50290">
    <property type="entry name" value="PI3_4_KINASE_3"/>
    <property type="match status" value="1"/>
</dbReference>
<proteinExistence type="predicted"/>
<dbReference type="InterPro" id="IPR036940">
    <property type="entry name" value="PI3/4_kinase_cat_sf"/>
</dbReference>
<dbReference type="STRING" id="121224.E0VU45"/>
<dbReference type="GO" id="GO:0046854">
    <property type="term" value="P:phosphatidylinositol phosphate biosynthetic process"/>
    <property type="evidence" value="ECO:0007669"/>
    <property type="project" value="InterPro"/>
</dbReference>
<dbReference type="PROSITE" id="PS00916">
    <property type="entry name" value="PI3_4_KINASE_2"/>
    <property type="match status" value="1"/>
</dbReference>
<dbReference type="CTD" id="8231208"/>
<dbReference type="InterPro" id="IPR018936">
    <property type="entry name" value="PI3/4_kinase_CS"/>
</dbReference>
<dbReference type="InterPro" id="IPR015433">
    <property type="entry name" value="PI3/4_kinase"/>
</dbReference>
<dbReference type="GO" id="GO:0016020">
    <property type="term" value="C:membrane"/>
    <property type="evidence" value="ECO:0007669"/>
    <property type="project" value="TreeGrafter"/>
</dbReference>
<dbReference type="Proteomes" id="UP000009046">
    <property type="component" value="Unassembled WGS sequence"/>
</dbReference>
<dbReference type="GO" id="GO:0004430">
    <property type="term" value="F:1-phosphatidylinositol 4-kinase activity"/>
    <property type="evidence" value="ECO:0007669"/>
    <property type="project" value="UniProtKB-EC"/>
</dbReference>
<dbReference type="RefSeq" id="XP_002429639.1">
    <property type="nucleotide sequence ID" value="XM_002429594.1"/>
</dbReference>
<dbReference type="InterPro" id="IPR011009">
    <property type="entry name" value="Kinase-like_dom_sf"/>
</dbReference>